<comment type="caution">
    <text evidence="2">The sequence shown here is derived from an EMBL/GenBank/DDBJ whole genome shotgun (WGS) entry which is preliminary data.</text>
</comment>
<dbReference type="EMBL" id="WXEY01000009">
    <property type="protein sequence ID" value="MZP30028.1"/>
    <property type="molecule type" value="Genomic_DNA"/>
</dbReference>
<proteinExistence type="predicted"/>
<keyword evidence="3" id="KW-1185">Reference proteome</keyword>
<dbReference type="RefSeq" id="WP_161258554.1">
    <property type="nucleotide sequence ID" value="NZ_WXEY01000009.1"/>
</dbReference>
<dbReference type="SUPFAM" id="SSF47598">
    <property type="entry name" value="Ribbon-helix-helix"/>
    <property type="match status" value="1"/>
</dbReference>
<evidence type="ECO:0008006" key="4">
    <source>
        <dbReference type="Google" id="ProtNLM"/>
    </source>
</evidence>
<dbReference type="Proteomes" id="UP000463470">
    <property type="component" value="Unassembled WGS sequence"/>
</dbReference>
<sequence>MPPKKSFPLRIDPALYQALERWAADELRSVNAHMEFLLREAVKKAGRVPKEEGPSKKEGEEGQA</sequence>
<reference evidence="2 3" key="1">
    <citation type="submission" date="2020-01" db="EMBL/GenBank/DDBJ databases">
        <title>Whole-genome sequence of Heliobacterium undosum DSM 13378.</title>
        <authorList>
            <person name="Kyndt J.A."/>
            <person name="Meyer T.E."/>
        </authorList>
    </citation>
    <scope>NUCLEOTIDE SEQUENCE [LARGE SCALE GENOMIC DNA]</scope>
    <source>
        <strain evidence="2 3">DSM 13378</strain>
    </source>
</reference>
<organism evidence="2 3">
    <name type="scientific">Heliomicrobium undosum</name>
    <dbReference type="NCBI Taxonomy" id="121734"/>
    <lineage>
        <taxon>Bacteria</taxon>
        <taxon>Bacillati</taxon>
        <taxon>Bacillota</taxon>
        <taxon>Clostridia</taxon>
        <taxon>Eubacteriales</taxon>
        <taxon>Heliobacteriaceae</taxon>
        <taxon>Heliomicrobium</taxon>
    </lineage>
</organism>
<dbReference type="OrthoDB" id="9812601at2"/>
<dbReference type="AlphaFoldDB" id="A0A845L8H6"/>
<dbReference type="GO" id="GO:0006355">
    <property type="term" value="P:regulation of DNA-templated transcription"/>
    <property type="evidence" value="ECO:0007669"/>
    <property type="project" value="InterPro"/>
</dbReference>
<gene>
    <name evidence="2" type="ORF">GTO91_09955</name>
</gene>
<evidence type="ECO:0000256" key="1">
    <source>
        <dbReference type="SAM" id="MobiDB-lite"/>
    </source>
</evidence>
<dbReference type="InterPro" id="IPR010985">
    <property type="entry name" value="Ribbon_hlx_hlx"/>
</dbReference>
<name>A0A845L8H6_9FIRM</name>
<accession>A0A845L8H6</accession>
<feature type="region of interest" description="Disordered" evidence="1">
    <location>
        <begin position="43"/>
        <end position="64"/>
    </location>
</feature>
<dbReference type="InterPro" id="IPR013321">
    <property type="entry name" value="Arc_rbn_hlx_hlx"/>
</dbReference>
<dbReference type="Gene3D" id="1.10.1220.10">
    <property type="entry name" value="Met repressor-like"/>
    <property type="match status" value="1"/>
</dbReference>
<protein>
    <recommendedName>
        <fullName evidence="4">Toxin-antitoxin system HicB family antitoxin</fullName>
    </recommendedName>
</protein>
<evidence type="ECO:0000313" key="3">
    <source>
        <dbReference type="Proteomes" id="UP000463470"/>
    </source>
</evidence>
<evidence type="ECO:0000313" key="2">
    <source>
        <dbReference type="EMBL" id="MZP30028.1"/>
    </source>
</evidence>